<keyword evidence="7 13" id="KW-0012">Acyltransferase</keyword>
<evidence type="ECO:0000256" key="7">
    <source>
        <dbReference type="ARBA" id="ARBA00023315"/>
    </source>
</evidence>
<gene>
    <name evidence="13" type="ORF">HannXRQ_Chr06g0179111</name>
</gene>
<protein>
    <submittedName>
        <fullName evidence="13">Putative O-acyltransferase, WSD1 domain-containing protein</fullName>
    </submittedName>
</protein>
<dbReference type="GO" id="GO:0005789">
    <property type="term" value="C:endoplasmic reticulum membrane"/>
    <property type="evidence" value="ECO:0007669"/>
    <property type="project" value="UniProtKB-SubCell"/>
</dbReference>
<feature type="domain" description="O-acyltransferase WSD1 C-terminal" evidence="12">
    <location>
        <begin position="329"/>
        <end position="473"/>
    </location>
</feature>
<evidence type="ECO:0000256" key="8">
    <source>
        <dbReference type="ARBA" id="ARBA00024360"/>
    </source>
</evidence>
<name>A0A251UII7_HELAN</name>
<dbReference type="UniPathway" id="UPA00282"/>
<keyword evidence="6" id="KW-0256">Endoplasmic reticulum</keyword>
<dbReference type="InParanoid" id="A0A251UII7"/>
<sequence>MDAIQDFNTLGSIRTTKYGETFEGFKKGVDNEEPLSPMAQLLHEPGSNVYIICFIGFKTKIRPDVIKENLVNTVVKNRRFSSLQVRDKSNGSMKWIPTHVNIDDHVIIAEQDPNIKSPEKFVENYILNLSRSGIESTKPLWDVHLIDVKTSEAKGTCVFRCHHSIGDGISLTNLLLSCTRKVSDPDSVPTIPGMDRLGAAKVANLWSRLGVFWNTFVALLMFALTGLFLEDTKSPIKGSKGVEDRPRRFVTRSLSLEDIKFVKRAMNVTFTDVVLGVTEAGMYRYIRGRYNDKNMDSPHNMRIRATIPFNLRTTMKIDDFTHKDEDGTWGNKIGYSLLPFDIRFRKDPLDYVRHANATMKRKKASLEPLFTYYFTKLVIMLFGTKVTGELTHKVVHKTTLIFSNIPGPQDEITLFGHKVAYLAPSCYGQPYALMINVVSYMDKVMFVMSVDEETIPDPQKLCDAFEESLRNIKASA</sequence>
<dbReference type="GO" id="GO:0047196">
    <property type="term" value="F:long-chain-alcohol O-fatty-acyltransferase activity"/>
    <property type="evidence" value="ECO:0007669"/>
    <property type="project" value="UniProtKB-EC"/>
</dbReference>
<evidence type="ECO:0000256" key="3">
    <source>
        <dbReference type="ARBA" id="ARBA00004771"/>
    </source>
</evidence>
<comment type="similarity">
    <text evidence="8">In the N-terminal section; belongs to the long-chain O-acyltransferase family.</text>
</comment>
<dbReference type="SUPFAM" id="SSF52777">
    <property type="entry name" value="CoA-dependent acyltransferases"/>
    <property type="match status" value="1"/>
</dbReference>
<dbReference type="STRING" id="4232.A0A251UII7"/>
<dbReference type="OMA" id="RNPTRFY"/>
<dbReference type="Pfam" id="PF06974">
    <property type="entry name" value="WS_DGAT_C"/>
    <property type="match status" value="1"/>
</dbReference>
<comment type="subcellular location">
    <subcellularLocation>
        <location evidence="1">Cell membrane</location>
        <topology evidence="1">Single-pass membrane protein</topology>
    </subcellularLocation>
    <subcellularLocation>
        <location evidence="2">Endoplasmic reticulum membrane</location>
    </subcellularLocation>
</comment>
<accession>A0A251UII7</accession>
<dbReference type="GO" id="GO:0004144">
    <property type="term" value="F:diacylglycerol O-acyltransferase activity"/>
    <property type="evidence" value="ECO:0007669"/>
    <property type="project" value="UniProtKB-EC"/>
</dbReference>
<evidence type="ECO:0000259" key="12">
    <source>
        <dbReference type="Pfam" id="PF06974"/>
    </source>
</evidence>
<reference evidence="14" key="1">
    <citation type="journal article" date="2017" name="Nature">
        <title>The sunflower genome provides insights into oil metabolism, flowering and Asterid evolution.</title>
        <authorList>
            <person name="Badouin H."/>
            <person name="Gouzy J."/>
            <person name="Grassa C.J."/>
            <person name="Murat F."/>
            <person name="Staton S.E."/>
            <person name="Cottret L."/>
            <person name="Lelandais-Briere C."/>
            <person name="Owens G.L."/>
            <person name="Carrere S."/>
            <person name="Mayjonade B."/>
            <person name="Legrand L."/>
            <person name="Gill N."/>
            <person name="Kane N.C."/>
            <person name="Bowers J.E."/>
            <person name="Hubner S."/>
            <person name="Bellec A."/>
            <person name="Berard A."/>
            <person name="Berges H."/>
            <person name="Blanchet N."/>
            <person name="Boniface M.C."/>
            <person name="Brunel D."/>
            <person name="Catrice O."/>
            <person name="Chaidir N."/>
            <person name="Claudel C."/>
            <person name="Donnadieu C."/>
            <person name="Faraut T."/>
            <person name="Fievet G."/>
            <person name="Helmstetter N."/>
            <person name="King M."/>
            <person name="Knapp S.J."/>
            <person name="Lai Z."/>
            <person name="Le Paslier M.C."/>
            <person name="Lippi Y."/>
            <person name="Lorenzon L."/>
            <person name="Mandel J.R."/>
            <person name="Marage G."/>
            <person name="Marchand G."/>
            <person name="Marquand E."/>
            <person name="Bret-Mestries E."/>
            <person name="Morien E."/>
            <person name="Nambeesan S."/>
            <person name="Nguyen T."/>
            <person name="Pegot-Espagnet P."/>
            <person name="Pouilly N."/>
            <person name="Raftis F."/>
            <person name="Sallet E."/>
            <person name="Schiex T."/>
            <person name="Thomas J."/>
            <person name="Vandecasteele C."/>
            <person name="Vares D."/>
            <person name="Vear F."/>
            <person name="Vautrin S."/>
            <person name="Crespi M."/>
            <person name="Mangin B."/>
            <person name="Burke J.M."/>
            <person name="Salse J."/>
            <person name="Munos S."/>
            <person name="Vincourt P."/>
            <person name="Rieseberg L.H."/>
            <person name="Langlade N.B."/>
        </authorList>
    </citation>
    <scope>NUCLEOTIDE SEQUENCE [LARGE SCALE GENOMIC DNA]</scope>
    <source>
        <strain evidence="14">cv. SF193</strain>
    </source>
</reference>
<comment type="catalytic activity">
    <reaction evidence="9">
        <text>a long chain fatty alcohol + a fatty acyl-CoA = a long-chain alcohol wax ester + CoA</text>
        <dbReference type="Rhea" id="RHEA:38443"/>
        <dbReference type="ChEBI" id="CHEBI:17135"/>
        <dbReference type="ChEBI" id="CHEBI:57287"/>
        <dbReference type="ChEBI" id="CHEBI:77636"/>
        <dbReference type="ChEBI" id="CHEBI:235323"/>
        <dbReference type="EC" id="2.3.1.75"/>
    </reaction>
</comment>
<dbReference type="SMR" id="A0A251UII7"/>
<feature type="domain" description="O-acyltransferase WSD1-like N-terminal" evidence="11">
    <location>
        <begin position="87"/>
        <end position="274"/>
    </location>
</feature>
<evidence type="ECO:0000256" key="10">
    <source>
        <dbReference type="ARBA" id="ARBA00048109"/>
    </source>
</evidence>
<dbReference type="PANTHER" id="PTHR31650:SF79">
    <property type="entry name" value="O-ACYLTRANSFERASE (WSD1-LIKE) FAMILY PROTEIN-RELATED"/>
    <property type="match status" value="1"/>
</dbReference>
<evidence type="ECO:0000256" key="1">
    <source>
        <dbReference type="ARBA" id="ARBA00004162"/>
    </source>
</evidence>
<dbReference type="Proteomes" id="UP000215914">
    <property type="component" value="Chromosome 6"/>
</dbReference>
<proteinExistence type="inferred from homology"/>
<comment type="pathway">
    <text evidence="4">Lipid metabolism.</text>
</comment>
<comment type="catalytic activity">
    <reaction evidence="10">
        <text>an acyl-CoA + a 1,2-diacyl-sn-glycerol = a triacyl-sn-glycerol + CoA</text>
        <dbReference type="Rhea" id="RHEA:10868"/>
        <dbReference type="ChEBI" id="CHEBI:17815"/>
        <dbReference type="ChEBI" id="CHEBI:57287"/>
        <dbReference type="ChEBI" id="CHEBI:58342"/>
        <dbReference type="ChEBI" id="CHEBI:64615"/>
        <dbReference type="EC" id="2.3.1.20"/>
    </reaction>
</comment>
<evidence type="ECO:0000256" key="6">
    <source>
        <dbReference type="ARBA" id="ARBA00022824"/>
    </source>
</evidence>
<dbReference type="EMBL" id="CM007895">
    <property type="protein sequence ID" value="OTG23138.1"/>
    <property type="molecule type" value="Genomic_DNA"/>
</dbReference>
<dbReference type="InterPro" id="IPR004255">
    <property type="entry name" value="O-acyltransferase_WSD1_N"/>
</dbReference>
<dbReference type="GO" id="GO:0008374">
    <property type="term" value="F:O-acyltransferase activity"/>
    <property type="evidence" value="ECO:0000318"/>
    <property type="project" value="GO_Central"/>
</dbReference>
<dbReference type="InterPro" id="IPR045034">
    <property type="entry name" value="O-acyltransferase_WSD1-like"/>
</dbReference>
<dbReference type="GO" id="GO:0005886">
    <property type="term" value="C:plasma membrane"/>
    <property type="evidence" value="ECO:0000318"/>
    <property type="project" value="GO_Central"/>
</dbReference>
<dbReference type="Pfam" id="PF03007">
    <property type="entry name" value="WS_DGAT_cat"/>
    <property type="match status" value="1"/>
</dbReference>
<keyword evidence="14" id="KW-1185">Reference proteome</keyword>
<evidence type="ECO:0000313" key="13">
    <source>
        <dbReference type="EMBL" id="OTG23138.1"/>
    </source>
</evidence>
<dbReference type="PANTHER" id="PTHR31650">
    <property type="entry name" value="O-ACYLTRANSFERASE (WSD1-LIKE) FAMILY PROTEIN"/>
    <property type="match status" value="1"/>
</dbReference>
<evidence type="ECO:0000313" key="14">
    <source>
        <dbReference type="Proteomes" id="UP000215914"/>
    </source>
</evidence>
<evidence type="ECO:0000256" key="2">
    <source>
        <dbReference type="ARBA" id="ARBA00004586"/>
    </source>
</evidence>
<comment type="pathway">
    <text evidence="3">Glycerolipid metabolism; triacylglycerol biosynthesis.</text>
</comment>
<evidence type="ECO:0000256" key="9">
    <source>
        <dbReference type="ARBA" id="ARBA00047604"/>
    </source>
</evidence>
<evidence type="ECO:0000259" key="11">
    <source>
        <dbReference type="Pfam" id="PF03007"/>
    </source>
</evidence>
<dbReference type="AlphaFoldDB" id="A0A251UII7"/>
<keyword evidence="5 13" id="KW-0808">Transferase</keyword>
<organism evidence="13 14">
    <name type="scientific">Helianthus annuus</name>
    <name type="common">Common sunflower</name>
    <dbReference type="NCBI Taxonomy" id="4232"/>
    <lineage>
        <taxon>Eukaryota</taxon>
        <taxon>Viridiplantae</taxon>
        <taxon>Streptophyta</taxon>
        <taxon>Embryophyta</taxon>
        <taxon>Tracheophyta</taxon>
        <taxon>Spermatophyta</taxon>
        <taxon>Magnoliopsida</taxon>
        <taxon>eudicotyledons</taxon>
        <taxon>Gunneridae</taxon>
        <taxon>Pentapetalae</taxon>
        <taxon>asterids</taxon>
        <taxon>campanulids</taxon>
        <taxon>Asterales</taxon>
        <taxon>Asteraceae</taxon>
        <taxon>Asteroideae</taxon>
        <taxon>Heliantheae alliance</taxon>
        <taxon>Heliantheae</taxon>
        <taxon>Helianthus</taxon>
    </lineage>
</organism>
<evidence type="ECO:0000256" key="4">
    <source>
        <dbReference type="ARBA" id="ARBA00005189"/>
    </source>
</evidence>
<dbReference type="OrthoDB" id="619536at2759"/>
<evidence type="ECO:0000256" key="5">
    <source>
        <dbReference type="ARBA" id="ARBA00022679"/>
    </source>
</evidence>
<dbReference type="GO" id="GO:0019432">
    <property type="term" value="P:triglyceride biosynthetic process"/>
    <property type="evidence" value="ECO:0000318"/>
    <property type="project" value="GO_Central"/>
</dbReference>
<dbReference type="InterPro" id="IPR009721">
    <property type="entry name" value="O-acyltransferase_WSD1_C"/>
</dbReference>